<reference evidence="1" key="1">
    <citation type="submission" date="2020-11" db="EMBL/GenBank/DDBJ databases">
        <authorList>
            <person name="Tran Van P."/>
        </authorList>
    </citation>
    <scope>NUCLEOTIDE SEQUENCE</scope>
</reference>
<protein>
    <submittedName>
        <fullName evidence="1">Uncharacterized protein</fullName>
    </submittedName>
</protein>
<accession>A0A7R9DJ77</accession>
<proteinExistence type="predicted"/>
<sequence>MSRALRITLLMLMHTTRKIPLIRLFKPSKLYTTLSVRYSLVWGANPFCEALLTLHGLCPLSVAMHTTCTAGNSVTDDHVAPTPPLVSFSQREDLALPYGRRSKTNRSV</sequence>
<name>A0A7R9DJ77_TIMCR</name>
<evidence type="ECO:0000313" key="1">
    <source>
        <dbReference type="EMBL" id="CAD7415755.1"/>
    </source>
</evidence>
<gene>
    <name evidence="1" type="ORF">TCEB3V08_LOCUS12525</name>
</gene>
<dbReference type="AlphaFoldDB" id="A0A7R9DJ77"/>
<dbReference type="EMBL" id="OC326521">
    <property type="protein sequence ID" value="CAD7415755.1"/>
    <property type="molecule type" value="Genomic_DNA"/>
</dbReference>
<organism evidence="1">
    <name type="scientific">Timema cristinae</name>
    <name type="common">Walking stick</name>
    <dbReference type="NCBI Taxonomy" id="61476"/>
    <lineage>
        <taxon>Eukaryota</taxon>
        <taxon>Metazoa</taxon>
        <taxon>Ecdysozoa</taxon>
        <taxon>Arthropoda</taxon>
        <taxon>Hexapoda</taxon>
        <taxon>Insecta</taxon>
        <taxon>Pterygota</taxon>
        <taxon>Neoptera</taxon>
        <taxon>Polyneoptera</taxon>
        <taxon>Phasmatodea</taxon>
        <taxon>Timematodea</taxon>
        <taxon>Timematoidea</taxon>
        <taxon>Timematidae</taxon>
        <taxon>Timema</taxon>
    </lineage>
</organism>